<dbReference type="GO" id="GO:0004427">
    <property type="term" value="F:inorganic diphosphate phosphatase activity"/>
    <property type="evidence" value="ECO:0007669"/>
    <property type="project" value="UniProtKB-EC"/>
</dbReference>
<dbReference type="NCBIfam" id="NF001886">
    <property type="entry name" value="PRK00642.1"/>
    <property type="match status" value="1"/>
</dbReference>
<dbReference type="PROSITE" id="PS00387">
    <property type="entry name" value="PPASE"/>
    <property type="match status" value="1"/>
</dbReference>
<dbReference type="GO" id="GO:0006796">
    <property type="term" value="P:phosphate-containing compound metabolic process"/>
    <property type="evidence" value="ECO:0007669"/>
    <property type="project" value="InterPro"/>
</dbReference>
<dbReference type="EC" id="3.6.1.1" evidence="2"/>
<evidence type="ECO:0000313" key="6">
    <source>
        <dbReference type="EMBL" id="EJF53020.1"/>
    </source>
</evidence>
<dbReference type="GO" id="GO:0005737">
    <property type="term" value="C:cytoplasm"/>
    <property type="evidence" value="ECO:0007669"/>
    <property type="project" value="InterPro"/>
</dbReference>
<sequence length="211" mass="23607">MKYKAHPWHGISAGKKAPELVTCFIEVVPGDEMKYEVDKESGYLMIDRPNKFSNILPALYGFIPQTYSAEACANYCMKQSGLSNIEGDGDPIDIVVLTDRKVPHGDLLLEAIPVGGFRMIDGGEADDKIVAILKGDSTYGDIKEMSDLPEKLIKRIKHYFLTYKEHPDTLGKQAPKVEITQEYGQKEAFEVITAGQKDYLTHYGQKEMAKN</sequence>
<dbReference type="Proteomes" id="UP000005113">
    <property type="component" value="Unassembled WGS sequence"/>
</dbReference>
<dbReference type="HOGENOM" id="CLU_073198_2_1_10"/>
<evidence type="ECO:0000256" key="4">
    <source>
        <dbReference type="ARBA" id="ARBA00022801"/>
    </source>
</evidence>
<evidence type="ECO:0000256" key="5">
    <source>
        <dbReference type="ARBA" id="ARBA00022842"/>
    </source>
</evidence>
<dbReference type="SUPFAM" id="SSF50324">
    <property type="entry name" value="Inorganic pyrophosphatase"/>
    <property type="match status" value="1"/>
</dbReference>
<keyword evidence="3" id="KW-0479">Metal-binding</keyword>
<accession>J1I2T1</accession>
<keyword evidence="5" id="KW-0460">Magnesium</keyword>
<proteinExistence type="predicted"/>
<dbReference type="Gene3D" id="3.90.80.10">
    <property type="entry name" value="Inorganic pyrophosphatase"/>
    <property type="match status" value="1"/>
</dbReference>
<comment type="cofactor">
    <cofactor evidence="1">
        <name>Mg(2+)</name>
        <dbReference type="ChEBI" id="CHEBI:18420"/>
    </cofactor>
</comment>
<reference evidence="7" key="1">
    <citation type="journal article" date="2012" name="Stand. Genomic Sci.">
        <title>Permanent draft genome sequence of the gliding predator Saprospira grandis strain Sa g1 (= HR1).</title>
        <authorList>
            <person name="Mavromatis K."/>
            <person name="Chertkov O."/>
            <person name="Lapidus A."/>
            <person name="Nolan M."/>
            <person name="Lucas S."/>
            <person name="Tice H."/>
            <person name="Del Rio T.G."/>
            <person name="Cheng J.F."/>
            <person name="Han C."/>
            <person name="Tapia R."/>
            <person name="Bruce D."/>
            <person name="Goodwin L.A."/>
            <person name="Pitluck S."/>
            <person name="Huntemann M."/>
            <person name="Liolios K."/>
            <person name="Pagani I."/>
            <person name="Ivanova N."/>
            <person name="Mikhailova N."/>
            <person name="Pati A."/>
            <person name="Chen A."/>
            <person name="Palaniappan K."/>
            <person name="Land M."/>
            <person name="Brambilla E.M."/>
            <person name="Rohde M."/>
            <person name="Spring S."/>
            <person name="Goker M."/>
            <person name="Detter J.C."/>
            <person name="Bristow J."/>
            <person name="Eisen J.A."/>
            <person name="Markowitz V."/>
            <person name="Hugenholtz P."/>
            <person name="Kyrpides N.C."/>
            <person name="Klenk H.P."/>
            <person name="Woyke T."/>
        </authorList>
    </citation>
    <scope>NUCLEOTIDE SEQUENCE [LARGE SCALE GENOMIC DNA]</scope>
    <source>
        <strain evidence="7">DSM 2844</strain>
    </source>
</reference>
<dbReference type="PANTHER" id="PTHR10286">
    <property type="entry name" value="INORGANIC PYROPHOSPHATASE"/>
    <property type="match status" value="1"/>
</dbReference>
<dbReference type="GO" id="GO:0000287">
    <property type="term" value="F:magnesium ion binding"/>
    <property type="evidence" value="ECO:0007669"/>
    <property type="project" value="InterPro"/>
</dbReference>
<dbReference type="OrthoDB" id="5187599at2"/>
<evidence type="ECO:0000256" key="1">
    <source>
        <dbReference type="ARBA" id="ARBA00001946"/>
    </source>
</evidence>
<protein>
    <recommendedName>
        <fullName evidence="2">inorganic diphosphatase</fullName>
        <ecNumber evidence="2">3.6.1.1</ecNumber>
    </recommendedName>
</protein>
<dbReference type="InterPro" id="IPR008162">
    <property type="entry name" value="Pyrophosphatase"/>
</dbReference>
<evidence type="ECO:0000256" key="2">
    <source>
        <dbReference type="ARBA" id="ARBA00012146"/>
    </source>
</evidence>
<evidence type="ECO:0000313" key="7">
    <source>
        <dbReference type="Proteomes" id="UP000005113"/>
    </source>
</evidence>
<keyword evidence="4" id="KW-0378">Hydrolase</keyword>
<gene>
    <name evidence="6" type="ORF">SapgrDRAFT_1302</name>
</gene>
<dbReference type="RefSeq" id="WP_002658396.1">
    <property type="nucleotide sequence ID" value="NZ_JH719942.1"/>
</dbReference>
<organism evidence="6 7">
    <name type="scientific">Saprospira grandis DSM 2844</name>
    <dbReference type="NCBI Taxonomy" id="694433"/>
    <lineage>
        <taxon>Bacteria</taxon>
        <taxon>Pseudomonadati</taxon>
        <taxon>Bacteroidota</taxon>
        <taxon>Saprospiria</taxon>
        <taxon>Saprospirales</taxon>
        <taxon>Saprospiraceae</taxon>
        <taxon>Saprospira</taxon>
    </lineage>
</organism>
<dbReference type="AlphaFoldDB" id="J1I2T1"/>
<dbReference type="InterPro" id="IPR036649">
    <property type="entry name" value="Pyrophosphatase_sf"/>
</dbReference>
<dbReference type="Pfam" id="PF00719">
    <property type="entry name" value="Pyrophosphatase"/>
    <property type="match status" value="1"/>
</dbReference>
<dbReference type="EMBL" id="JH719942">
    <property type="protein sequence ID" value="EJF53020.1"/>
    <property type="molecule type" value="Genomic_DNA"/>
</dbReference>
<name>J1I2T1_9BACT</name>
<evidence type="ECO:0000256" key="3">
    <source>
        <dbReference type="ARBA" id="ARBA00022723"/>
    </source>
</evidence>